<gene>
    <name evidence="1" type="ORF">ADIWIN_0806</name>
</gene>
<sequence>MLQTWSNYHNSGWRDGSIEYKNPKRTKVGVLNPMIGIEVEYVLE</sequence>
<proteinExistence type="predicted"/>
<comment type="caution">
    <text evidence="1">The sequence shown here is derived from an EMBL/GenBank/DDBJ whole genome shotgun (WGS) entry which is preliminary data.</text>
</comment>
<dbReference type="EMBL" id="ATMR01000042">
    <property type="protein sequence ID" value="EPR74229.1"/>
    <property type="molecule type" value="Genomic_DNA"/>
</dbReference>
<protein>
    <submittedName>
        <fullName evidence="1">Uncharacterized protein</fullName>
    </submittedName>
</protein>
<evidence type="ECO:0000313" key="1">
    <source>
        <dbReference type="EMBL" id="EPR74229.1"/>
    </source>
</evidence>
<accession>S7X5D4</accession>
<keyword evidence="2" id="KW-1185">Reference proteome</keyword>
<name>S7X5D4_9FLAO</name>
<dbReference type="Proteomes" id="UP000014962">
    <property type="component" value="Unassembled WGS sequence"/>
</dbReference>
<evidence type="ECO:0000313" key="2">
    <source>
        <dbReference type="Proteomes" id="UP000014962"/>
    </source>
</evidence>
<reference evidence="1 2" key="1">
    <citation type="journal article" date="2013" name="Genome Announc.">
        <title>Draft Genome Sequence of Winogradskyella psychrotolerans RS-3T, Isolated from the Marine Transect of Kongsfjorden, Ny-Alesund, Svalbard, Arctic Ocean.</title>
        <authorList>
            <person name="Kumar Pinnaka A."/>
            <person name="Ara S."/>
            <person name="Singh A."/>
            <person name="Shivaji S."/>
        </authorList>
    </citation>
    <scope>NUCLEOTIDE SEQUENCE [LARGE SCALE GENOMIC DNA]</scope>
    <source>
        <strain evidence="1 2">RS-3</strain>
    </source>
</reference>
<dbReference type="AlphaFoldDB" id="S7X5D4"/>
<organism evidence="1 2">
    <name type="scientific">Winogradskyella psychrotolerans RS-3</name>
    <dbReference type="NCBI Taxonomy" id="641526"/>
    <lineage>
        <taxon>Bacteria</taxon>
        <taxon>Pseudomonadati</taxon>
        <taxon>Bacteroidota</taxon>
        <taxon>Flavobacteriia</taxon>
        <taxon>Flavobacteriales</taxon>
        <taxon>Flavobacteriaceae</taxon>
        <taxon>Winogradskyella</taxon>
    </lineage>
</organism>